<dbReference type="SUPFAM" id="SSF53850">
    <property type="entry name" value="Periplasmic binding protein-like II"/>
    <property type="match status" value="1"/>
</dbReference>
<keyword evidence="2" id="KW-0479">Metal-binding</keyword>
<dbReference type="EMBL" id="CP074572">
    <property type="protein sequence ID" value="QVK24439.1"/>
    <property type="molecule type" value="Genomic_DNA"/>
</dbReference>
<keyword evidence="3 4" id="KW-0732">Signal</keyword>
<dbReference type="InterPro" id="IPR044084">
    <property type="entry name" value="AvModA-like_subst-bd"/>
</dbReference>
<dbReference type="NCBIfam" id="TIGR01256">
    <property type="entry name" value="modA"/>
    <property type="match status" value="1"/>
</dbReference>
<evidence type="ECO:0000313" key="6">
    <source>
        <dbReference type="Proteomes" id="UP000676428"/>
    </source>
</evidence>
<feature type="chain" id="PRO_5046563069" evidence="4">
    <location>
        <begin position="23"/>
        <end position="258"/>
    </location>
</feature>
<feature type="signal peptide" evidence="4">
    <location>
        <begin position="1"/>
        <end position="22"/>
    </location>
</feature>
<dbReference type="Pfam" id="PF13531">
    <property type="entry name" value="SBP_bac_11"/>
    <property type="match status" value="1"/>
</dbReference>
<comment type="similarity">
    <text evidence="1">Belongs to the bacterial solute-binding protein ModA family.</text>
</comment>
<dbReference type="InterPro" id="IPR050682">
    <property type="entry name" value="ModA/WtpA"/>
</dbReference>
<dbReference type="Gene3D" id="3.40.190.10">
    <property type="entry name" value="Periplasmic binding protein-like II"/>
    <property type="match status" value="2"/>
</dbReference>
<accession>A0ABX8DI33</accession>
<sequence>MAWLWRALILLSLACATPVAMAEVPNIAAAANIKFAMAQLVNNYQQQSGNQLRVSYGSSGNFVAQIKHGAPFQLFLSADEKYVEALASAGLTADHGVVYAYGRLALVAPNNSPLTLDTDLDGLSKLLQSGQLQRFAIANPEHAPYGERARQLLQQKGLWQALQPSIVYGENVSQAAQFALSGSTQGGIVALSLAMAPQFRERGRFVALPTELHNPLTQRMVLLKGAGDVANDFYRYLQSEPARAVFRAYGFALPEEGH</sequence>
<dbReference type="InterPro" id="IPR005950">
    <property type="entry name" value="ModA"/>
</dbReference>
<organism evidence="5 6">
    <name type="scientific">Shewanella dokdonensis</name>
    <dbReference type="NCBI Taxonomy" id="712036"/>
    <lineage>
        <taxon>Bacteria</taxon>
        <taxon>Pseudomonadati</taxon>
        <taxon>Pseudomonadota</taxon>
        <taxon>Gammaproteobacteria</taxon>
        <taxon>Alteromonadales</taxon>
        <taxon>Shewanellaceae</taxon>
        <taxon>Shewanella</taxon>
    </lineage>
</organism>
<gene>
    <name evidence="5" type="primary">modA</name>
    <name evidence="5" type="ORF">KHX94_08190</name>
</gene>
<evidence type="ECO:0000256" key="2">
    <source>
        <dbReference type="ARBA" id="ARBA00022723"/>
    </source>
</evidence>
<dbReference type="CDD" id="cd13539">
    <property type="entry name" value="PBP2_AvModA"/>
    <property type="match status" value="1"/>
</dbReference>
<proteinExistence type="inferred from homology"/>
<evidence type="ECO:0000256" key="1">
    <source>
        <dbReference type="ARBA" id="ARBA00009175"/>
    </source>
</evidence>
<name>A0ABX8DI33_9GAMM</name>
<dbReference type="PIRSF" id="PIRSF004846">
    <property type="entry name" value="ModA"/>
    <property type="match status" value="1"/>
</dbReference>
<reference evidence="5 6" key="1">
    <citation type="journal article" date="2012" name="Int. J. Syst. Evol. Microbiol.">
        <title>Shewanella dokdonensis sp. nov., isolated from seawater.</title>
        <authorList>
            <person name="Sung H.R."/>
            <person name="Yoon J.H."/>
            <person name="Ghim S.Y."/>
        </authorList>
    </citation>
    <scope>NUCLEOTIDE SEQUENCE [LARGE SCALE GENOMIC DNA]</scope>
    <source>
        <strain evidence="5 6">DSM 23626</strain>
    </source>
</reference>
<evidence type="ECO:0000256" key="3">
    <source>
        <dbReference type="ARBA" id="ARBA00022729"/>
    </source>
</evidence>
<dbReference type="Proteomes" id="UP000676428">
    <property type="component" value="Chromosome"/>
</dbReference>
<evidence type="ECO:0000313" key="5">
    <source>
        <dbReference type="EMBL" id="QVK24439.1"/>
    </source>
</evidence>
<dbReference type="PANTHER" id="PTHR30632:SF14">
    <property type="entry name" value="TUNGSTATE_MOLYBDATE_CHROMATE-BINDING PROTEIN MODA"/>
    <property type="match status" value="1"/>
</dbReference>
<protein>
    <submittedName>
        <fullName evidence="5">Molybdate ABC transporter substrate-binding protein</fullName>
    </submittedName>
</protein>
<evidence type="ECO:0000256" key="4">
    <source>
        <dbReference type="SAM" id="SignalP"/>
    </source>
</evidence>
<keyword evidence="6" id="KW-1185">Reference proteome</keyword>
<dbReference type="PANTHER" id="PTHR30632">
    <property type="entry name" value="MOLYBDATE-BINDING PERIPLASMIC PROTEIN"/>
    <property type="match status" value="1"/>
</dbReference>